<dbReference type="AlphaFoldDB" id="A0A699JN08"/>
<organism evidence="1">
    <name type="scientific">Tanacetum cinerariifolium</name>
    <name type="common">Dalmatian daisy</name>
    <name type="synonym">Chrysanthemum cinerariifolium</name>
    <dbReference type="NCBI Taxonomy" id="118510"/>
    <lineage>
        <taxon>Eukaryota</taxon>
        <taxon>Viridiplantae</taxon>
        <taxon>Streptophyta</taxon>
        <taxon>Embryophyta</taxon>
        <taxon>Tracheophyta</taxon>
        <taxon>Spermatophyta</taxon>
        <taxon>Magnoliopsida</taxon>
        <taxon>eudicotyledons</taxon>
        <taxon>Gunneridae</taxon>
        <taxon>Pentapetalae</taxon>
        <taxon>asterids</taxon>
        <taxon>campanulids</taxon>
        <taxon>Asterales</taxon>
        <taxon>Asteraceae</taxon>
        <taxon>Asteroideae</taxon>
        <taxon>Anthemideae</taxon>
        <taxon>Anthemidinae</taxon>
        <taxon>Tanacetum</taxon>
    </lineage>
</organism>
<dbReference type="EMBL" id="BKCJ010426608">
    <property type="protein sequence ID" value="GFA45270.1"/>
    <property type="molecule type" value="Genomic_DNA"/>
</dbReference>
<proteinExistence type="predicted"/>
<dbReference type="SUPFAM" id="SSF56672">
    <property type="entry name" value="DNA/RNA polymerases"/>
    <property type="match status" value="1"/>
</dbReference>
<protein>
    <submittedName>
        <fullName evidence="1">Reverse transcriptase domain-containing protein</fullName>
    </submittedName>
</protein>
<name>A0A699JN08_TANCI</name>
<accession>A0A699JN08</accession>
<evidence type="ECO:0000313" key="1">
    <source>
        <dbReference type="EMBL" id="GFA45270.1"/>
    </source>
</evidence>
<dbReference type="PANTHER" id="PTHR24559:SF432">
    <property type="entry name" value="RNA-DIRECTED DNA POLYMERASE HOMOLOG"/>
    <property type="match status" value="1"/>
</dbReference>
<dbReference type="InterPro" id="IPR053134">
    <property type="entry name" value="RNA-dir_DNA_polymerase"/>
</dbReference>
<keyword evidence="1" id="KW-0695">RNA-directed DNA polymerase</keyword>
<reference evidence="1" key="1">
    <citation type="journal article" date="2019" name="Sci. Rep.">
        <title>Draft genome of Tanacetum cinerariifolium, the natural source of mosquito coil.</title>
        <authorList>
            <person name="Yamashiro T."/>
            <person name="Shiraishi A."/>
            <person name="Satake H."/>
            <person name="Nakayama K."/>
        </authorList>
    </citation>
    <scope>NUCLEOTIDE SEQUENCE</scope>
</reference>
<dbReference type="InterPro" id="IPR043502">
    <property type="entry name" value="DNA/RNA_pol_sf"/>
</dbReference>
<dbReference type="GO" id="GO:0003964">
    <property type="term" value="F:RNA-directed DNA polymerase activity"/>
    <property type="evidence" value="ECO:0007669"/>
    <property type="project" value="UniProtKB-KW"/>
</dbReference>
<sequence length="245" mass="28185">MAIFHDMIEETMEVFMDDFSVFGDFFSSCPSHVDKMLKRYEDTNLVLNWEKCHFIVKEGIVLGHKISKSEIKVDRAKVDVIAKLHHLTSVKVDYDVDPRAPLILGRPFLRITRALIDAHSEELTLRVNDEAITFKGDILYLEKLLNEDPSPNLPPMKNEDLKQANVTMTKPSIKKPPELELKDLPFHLEYAFLEGTDKLPVIISKELKDEEKAALLRVLKSHKWAIAWKISNIKGIDPHFCTHKS</sequence>
<keyword evidence="1" id="KW-0548">Nucleotidyltransferase</keyword>
<dbReference type="PANTHER" id="PTHR24559">
    <property type="entry name" value="TRANSPOSON TY3-I GAG-POL POLYPROTEIN"/>
    <property type="match status" value="1"/>
</dbReference>
<gene>
    <name evidence="1" type="ORF">Tci_617242</name>
</gene>
<dbReference type="Gene3D" id="3.30.70.270">
    <property type="match status" value="1"/>
</dbReference>
<keyword evidence="1" id="KW-0808">Transferase</keyword>
<dbReference type="InterPro" id="IPR043128">
    <property type="entry name" value="Rev_trsase/Diguanyl_cyclase"/>
</dbReference>
<comment type="caution">
    <text evidence="1">The sequence shown here is derived from an EMBL/GenBank/DDBJ whole genome shotgun (WGS) entry which is preliminary data.</text>
</comment>